<sequence length="123" mass="14384">MLSISVHSNDPQLEGNRRWQFNIQSWIDSNLAKVHKSAPSSVVIAKWRFPKKNQRTIDLLTAKFGLMYNANMMEIRHDDFYHYKFNISGLIEFLQTRLFVPKFPICCGQKMKLVIRSSVIDGH</sequence>
<accession>A0A0C2J741</accession>
<keyword evidence="2" id="KW-1185">Reference proteome</keyword>
<dbReference type="EMBL" id="JWZT01004047">
    <property type="protein sequence ID" value="KII64973.1"/>
    <property type="molecule type" value="Genomic_DNA"/>
</dbReference>
<organism evidence="1 2">
    <name type="scientific">Thelohanellus kitauei</name>
    <name type="common">Myxosporean</name>
    <dbReference type="NCBI Taxonomy" id="669202"/>
    <lineage>
        <taxon>Eukaryota</taxon>
        <taxon>Metazoa</taxon>
        <taxon>Cnidaria</taxon>
        <taxon>Myxozoa</taxon>
        <taxon>Myxosporea</taxon>
        <taxon>Bivalvulida</taxon>
        <taxon>Platysporina</taxon>
        <taxon>Myxobolidae</taxon>
        <taxon>Thelohanellus</taxon>
    </lineage>
</organism>
<evidence type="ECO:0000313" key="1">
    <source>
        <dbReference type="EMBL" id="KII64973.1"/>
    </source>
</evidence>
<name>A0A0C2J741_THEKT</name>
<evidence type="ECO:0000313" key="2">
    <source>
        <dbReference type="Proteomes" id="UP000031668"/>
    </source>
</evidence>
<protein>
    <submittedName>
        <fullName evidence="1">Uncharacterized protein</fullName>
    </submittedName>
</protein>
<gene>
    <name evidence="1" type="ORF">RF11_05949</name>
</gene>
<reference evidence="1 2" key="1">
    <citation type="journal article" date="2014" name="Genome Biol. Evol.">
        <title>The genome of the myxosporean Thelohanellus kitauei shows adaptations to nutrient acquisition within its fish host.</title>
        <authorList>
            <person name="Yang Y."/>
            <person name="Xiong J."/>
            <person name="Zhou Z."/>
            <person name="Huo F."/>
            <person name="Miao W."/>
            <person name="Ran C."/>
            <person name="Liu Y."/>
            <person name="Zhang J."/>
            <person name="Feng J."/>
            <person name="Wang M."/>
            <person name="Wang M."/>
            <person name="Wang L."/>
            <person name="Yao B."/>
        </authorList>
    </citation>
    <scope>NUCLEOTIDE SEQUENCE [LARGE SCALE GENOMIC DNA]</scope>
    <source>
        <strain evidence="1">Wuqing</strain>
    </source>
</reference>
<proteinExistence type="predicted"/>
<dbReference type="Proteomes" id="UP000031668">
    <property type="component" value="Unassembled WGS sequence"/>
</dbReference>
<comment type="caution">
    <text evidence="1">The sequence shown here is derived from an EMBL/GenBank/DDBJ whole genome shotgun (WGS) entry which is preliminary data.</text>
</comment>
<dbReference type="AlphaFoldDB" id="A0A0C2J741"/>